<keyword evidence="10" id="KW-0159">Chromosome partition</keyword>
<dbReference type="EMBL" id="PEDP01001395">
    <property type="protein sequence ID" value="POS83732.1"/>
    <property type="molecule type" value="Genomic_DNA"/>
</dbReference>
<keyword evidence="15" id="KW-0131">Cell cycle</keyword>
<evidence type="ECO:0000256" key="7">
    <source>
        <dbReference type="ARBA" id="ARBA00022618"/>
    </source>
</evidence>
<sequence>MSHLDKYLEQISLSAESIASLSDTEPHERALFSVLSPQESVSTSKPDTSKTSSRRQTVFNVAQGEVMAPRTSVRAPRRNTVVATALGMDLQREMKKSEGRINGEVDVEVLLRGVEKLNAVYSIPGAIEQVQDLRNRFAQVSCTIAQYEGKHDYNDEDKDDNVTSQVEDEDTILDSMVTDEDILKEENEIKELENRRRELQESINRMDRDLGKLPRS</sequence>
<dbReference type="InterPro" id="IPR013966">
    <property type="entry name" value="Spc34"/>
</dbReference>
<dbReference type="GO" id="GO:0008608">
    <property type="term" value="P:attachment of spindle microtubules to kinetochore"/>
    <property type="evidence" value="ECO:0007669"/>
    <property type="project" value="InterPro"/>
</dbReference>
<evidence type="ECO:0000256" key="18">
    <source>
        <dbReference type="ARBA" id="ARBA00044346"/>
    </source>
</evidence>
<dbReference type="AlphaFoldDB" id="A0A2S4PNY5"/>
<evidence type="ECO:0000256" key="5">
    <source>
        <dbReference type="ARBA" id="ARBA00022454"/>
    </source>
</evidence>
<keyword evidence="8" id="KW-0493">Microtubule</keyword>
<protein>
    <recommendedName>
        <fullName evidence="17">DASH complex subunit SPC34</fullName>
    </recommendedName>
    <alternativeName>
        <fullName evidence="18">Outer kinetochore protein SPC34</fullName>
    </alternativeName>
</protein>
<evidence type="ECO:0000256" key="8">
    <source>
        <dbReference type="ARBA" id="ARBA00022701"/>
    </source>
</evidence>
<evidence type="ECO:0000256" key="11">
    <source>
        <dbReference type="ARBA" id="ARBA00022838"/>
    </source>
</evidence>
<evidence type="ECO:0000256" key="15">
    <source>
        <dbReference type="ARBA" id="ARBA00023306"/>
    </source>
</evidence>
<proteinExistence type="inferred from homology"/>
<keyword evidence="14" id="KW-0539">Nucleus</keyword>
<reference evidence="20 21" key="1">
    <citation type="submission" date="2017-10" db="EMBL/GenBank/DDBJ databases">
        <title>Development of genomic resources for the powdery mildew, Erysiphe pulchra.</title>
        <authorList>
            <person name="Wadl P.A."/>
            <person name="Mack B.M."/>
            <person name="Moore G."/>
            <person name="Beltz S.B."/>
        </authorList>
    </citation>
    <scope>NUCLEOTIDE SEQUENCE [LARGE SCALE GENOMIC DNA]</scope>
    <source>
        <strain evidence="20">Cflorida</strain>
    </source>
</reference>
<keyword evidence="16" id="KW-0137">Centromere</keyword>
<feature type="region of interest" description="Disordered" evidence="19">
    <location>
        <begin position="194"/>
        <end position="216"/>
    </location>
</feature>
<keyword evidence="5" id="KW-0158">Chromosome</keyword>
<evidence type="ECO:0000256" key="2">
    <source>
        <dbReference type="ARBA" id="ARBA00004186"/>
    </source>
</evidence>
<evidence type="ECO:0000256" key="19">
    <source>
        <dbReference type="SAM" id="MobiDB-lite"/>
    </source>
</evidence>
<evidence type="ECO:0000256" key="14">
    <source>
        <dbReference type="ARBA" id="ARBA00023242"/>
    </source>
</evidence>
<evidence type="ECO:0000256" key="4">
    <source>
        <dbReference type="ARBA" id="ARBA00008491"/>
    </source>
</evidence>
<evidence type="ECO:0000256" key="1">
    <source>
        <dbReference type="ARBA" id="ARBA00004123"/>
    </source>
</evidence>
<evidence type="ECO:0000256" key="13">
    <source>
        <dbReference type="ARBA" id="ARBA00023212"/>
    </source>
</evidence>
<evidence type="ECO:0000313" key="21">
    <source>
        <dbReference type="Proteomes" id="UP000237438"/>
    </source>
</evidence>
<keyword evidence="11" id="KW-0995">Kinetochore</keyword>
<evidence type="ECO:0000256" key="12">
    <source>
        <dbReference type="ARBA" id="ARBA00023054"/>
    </source>
</evidence>
<keyword evidence="9" id="KW-0498">Mitosis</keyword>
<feature type="compositionally biased region" description="Low complexity" evidence="19">
    <location>
        <begin position="40"/>
        <end position="51"/>
    </location>
</feature>
<keyword evidence="13" id="KW-0206">Cytoskeleton</keyword>
<gene>
    <name evidence="20" type="ORF">EPUL_004803</name>
</gene>
<accession>A0A2S4PNY5</accession>
<dbReference type="STRING" id="225359.A0A2S4PNY5"/>
<evidence type="ECO:0000256" key="17">
    <source>
        <dbReference type="ARBA" id="ARBA00044112"/>
    </source>
</evidence>
<organism evidence="20 21">
    <name type="scientific">Erysiphe pulchra</name>
    <dbReference type="NCBI Taxonomy" id="225359"/>
    <lineage>
        <taxon>Eukaryota</taxon>
        <taxon>Fungi</taxon>
        <taxon>Dikarya</taxon>
        <taxon>Ascomycota</taxon>
        <taxon>Pezizomycotina</taxon>
        <taxon>Leotiomycetes</taxon>
        <taxon>Erysiphales</taxon>
        <taxon>Erysiphaceae</taxon>
        <taxon>Erysiphe</taxon>
    </lineage>
</organism>
<feature type="region of interest" description="Disordered" evidence="19">
    <location>
        <begin position="33"/>
        <end position="54"/>
    </location>
</feature>
<keyword evidence="6" id="KW-0963">Cytoplasm</keyword>
<dbReference type="GO" id="GO:0005876">
    <property type="term" value="C:spindle microtubule"/>
    <property type="evidence" value="ECO:0007669"/>
    <property type="project" value="InterPro"/>
</dbReference>
<evidence type="ECO:0000256" key="9">
    <source>
        <dbReference type="ARBA" id="ARBA00022776"/>
    </source>
</evidence>
<comment type="similarity">
    <text evidence="4">Belongs to the DASH complex SPC34 family.</text>
</comment>
<evidence type="ECO:0000256" key="3">
    <source>
        <dbReference type="ARBA" id="ARBA00004629"/>
    </source>
</evidence>
<keyword evidence="12" id="KW-0175">Coiled coil</keyword>
<dbReference type="Pfam" id="PF08657">
    <property type="entry name" value="DASH_Spc34"/>
    <property type="match status" value="1"/>
</dbReference>
<dbReference type="OrthoDB" id="10016597at2759"/>
<evidence type="ECO:0000256" key="6">
    <source>
        <dbReference type="ARBA" id="ARBA00022490"/>
    </source>
</evidence>
<keyword evidence="7" id="KW-0132">Cell division</keyword>
<name>A0A2S4PNY5_9PEZI</name>
<dbReference type="GO" id="GO:0051301">
    <property type="term" value="P:cell division"/>
    <property type="evidence" value="ECO:0007669"/>
    <property type="project" value="UniProtKB-KW"/>
</dbReference>
<comment type="caution">
    <text evidence="20">The sequence shown here is derived from an EMBL/GenBank/DDBJ whole genome shotgun (WGS) entry which is preliminary data.</text>
</comment>
<dbReference type="Proteomes" id="UP000237438">
    <property type="component" value="Unassembled WGS sequence"/>
</dbReference>
<comment type="subcellular location">
    <subcellularLocation>
        <location evidence="3">Chromosome</location>
        <location evidence="3">Centromere</location>
        <location evidence="3">Kinetochore</location>
    </subcellularLocation>
    <subcellularLocation>
        <location evidence="2">Cytoplasm</location>
        <location evidence="2">Cytoskeleton</location>
        <location evidence="2">Spindle</location>
    </subcellularLocation>
    <subcellularLocation>
        <location evidence="1">Nucleus</location>
    </subcellularLocation>
</comment>
<dbReference type="GO" id="GO:0042729">
    <property type="term" value="C:DASH complex"/>
    <property type="evidence" value="ECO:0007669"/>
    <property type="project" value="InterPro"/>
</dbReference>
<keyword evidence="21" id="KW-1185">Reference proteome</keyword>
<evidence type="ECO:0000256" key="10">
    <source>
        <dbReference type="ARBA" id="ARBA00022829"/>
    </source>
</evidence>
<evidence type="ECO:0000256" key="16">
    <source>
        <dbReference type="ARBA" id="ARBA00023328"/>
    </source>
</evidence>
<evidence type="ECO:0000313" key="20">
    <source>
        <dbReference type="EMBL" id="POS83732.1"/>
    </source>
</evidence>